<name>C7QZQ5_JONDD</name>
<dbReference type="KEGG" id="jde:Jden_0393"/>
<dbReference type="eggNOG" id="ENOG50344ZQ">
    <property type="taxonomic scope" value="Bacteria"/>
</dbReference>
<evidence type="ECO:0000256" key="2">
    <source>
        <dbReference type="SAM" id="Phobius"/>
    </source>
</evidence>
<evidence type="ECO:0000313" key="4">
    <source>
        <dbReference type="Proteomes" id="UP000000628"/>
    </source>
</evidence>
<feature type="transmembrane region" description="Helical" evidence="2">
    <location>
        <begin position="12"/>
        <end position="34"/>
    </location>
</feature>
<evidence type="ECO:0000256" key="1">
    <source>
        <dbReference type="SAM" id="MobiDB-lite"/>
    </source>
</evidence>
<protein>
    <submittedName>
        <fullName evidence="3">Uncharacterized protein</fullName>
    </submittedName>
</protein>
<keyword evidence="2" id="KW-0472">Membrane</keyword>
<accession>C7QZQ5</accession>
<dbReference type="STRING" id="471856.Jden_0393"/>
<gene>
    <name evidence="3" type="ordered locus">Jden_0393</name>
</gene>
<feature type="region of interest" description="Disordered" evidence="1">
    <location>
        <begin position="51"/>
        <end position="94"/>
    </location>
</feature>
<organism evidence="3 4">
    <name type="scientific">Jonesia denitrificans (strain ATCC 14870 / DSM 20603 / BCRC 15368 / CIP 55.134 / JCM 11481 / NBRC 15587 / NCTC 10816 / Prevot 55134)</name>
    <name type="common">Listeria denitrificans</name>
    <dbReference type="NCBI Taxonomy" id="471856"/>
    <lineage>
        <taxon>Bacteria</taxon>
        <taxon>Bacillati</taxon>
        <taxon>Actinomycetota</taxon>
        <taxon>Actinomycetes</taxon>
        <taxon>Micrococcales</taxon>
        <taxon>Jonesiaceae</taxon>
        <taxon>Jonesia</taxon>
    </lineage>
</organism>
<sequence length="266" mass="28726">MHRGNGYRVNHYVVLAIVAFTLTGMGLAAVLGVFQATSSQTYAADEADTVMMESTEPRDEQPSEESELGPAPLARSDSEAQADATEAPDVDPALQEVRDTYLSMTYSFADVLIRYDADDTCQTGPACANPDERLILIDEQWAHNADSDQRAITLARAHADLAVRTIWSDNRTAQEALSVLVTACDSDAFIRDENRTFSHGDPSVPTPSVTAMKEAVVSLMVKPKDPDTAPDAGSFTSEQIIVAEDIAQGRTPDIVVPVESQHCVNP</sequence>
<dbReference type="Proteomes" id="UP000000628">
    <property type="component" value="Chromosome"/>
</dbReference>
<keyword evidence="2" id="KW-1133">Transmembrane helix</keyword>
<dbReference type="HOGENOM" id="CLU_1045004_0_0_11"/>
<keyword evidence="4" id="KW-1185">Reference proteome</keyword>
<keyword evidence="2" id="KW-0812">Transmembrane</keyword>
<proteinExistence type="predicted"/>
<reference evidence="3 4" key="1">
    <citation type="journal article" date="2009" name="Stand. Genomic Sci.">
        <title>Complete genome sequence of Jonesia denitrificans type strain (Prevot 55134).</title>
        <authorList>
            <person name="Pukall R."/>
            <person name="Gehrich-Schroter G."/>
            <person name="Lapidus A."/>
            <person name="Nolan M."/>
            <person name="Glavina Del Rio T."/>
            <person name="Lucas S."/>
            <person name="Chen F."/>
            <person name="Tice H."/>
            <person name="Pitluck S."/>
            <person name="Cheng J.F."/>
            <person name="Copeland A."/>
            <person name="Saunders E."/>
            <person name="Brettin T."/>
            <person name="Detter J.C."/>
            <person name="Bruce D."/>
            <person name="Goodwin L."/>
            <person name="Pati A."/>
            <person name="Ivanova N."/>
            <person name="Mavromatis K."/>
            <person name="Ovchinnikova G."/>
            <person name="Chen A."/>
            <person name="Palaniappan K."/>
            <person name="Land M."/>
            <person name="Hauser L."/>
            <person name="Chang Y.J."/>
            <person name="Jeffries C.D."/>
            <person name="Chain P."/>
            <person name="Goker M."/>
            <person name="Bristow J."/>
            <person name="Eisen J.A."/>
            <person name="Markowitz V."/>
            <person name="Hugenholtz P."/>
            <person name="Kyrpides N.C."/>
            <person name="Klenk H.P."/>
            <person name="Han C."/>
        </authorList>
    </citation>
    <scope>NUCLEOTIDE SEQUENCE [LARGE SCALE GENOMIC DNA]</scope>
    <source>
        <strain evidence="4">ATCC 14870 / DSM 20603 / BCRC 15368 / CIP 55.134 / JCM 11481 / NBRC 15587 / NCTC 10816 / Prevot 55134</strain>
    </source>
</reference>
<dbReference type="AlphaFoldDB" id="C7QZQ5"/>
<evidence type="ECO:0000313" key="3">
    <source>
        <dbReference type="EMBL" id="ACV08061.1"/>
    </source>
</evidence>
<dbReference type="EMBL" id="CP001706">
    <property type="protein sequence ID" value="ACV08061.1"/>
    <property type="molecule type" value="Genomic_DNA"/>
</dbReference>